<evidence type="ECO:0000313" key="1">
    <source>
        <dbReference type="EMBL" id="GCD64029.1"/>
    </source>
</evidence>
<evidence type="ECO:0000313" key="2">
    <source>
        <dbReference type="Proteomes" id="UP000287385"/>
    </source>
</evidence>
<comment type="caution">
    <text evidence="1">The sequence shown here is derived from an EMBL/GenBank/DDBJ whole genome shotgun (WGS) entry which is preliminary data.</text>
</comment>
<gene>
    <name evidence="1" type="ORF">NBRC3278_3122</name>
</gene>
<name>A0A401X8P1_ACEPA</name>
<dbReference type="EMBL" id="BDEV01000144">
    <property type="protein sequence ID" value="GCD64029.1"/>
    <property type="molecule type" value="Genomic_DNA"/>
</dbReference>
<proteinExistence type="predicted"/>
<keyword evidence="2" id="KW-1185">Reference proteome</keyword>
<accession>A0A401X8P1</accession>
<sequence length="106" mass="12108">MYNPSVRFPRRGEVFSTSLTHNLGLMAREAGLYGVMWHPEENGIITASDIIPHLEKGLITLVIEKERMKPYNPSNGWGSYDLLFSVTQEYLRAAHKFPEAKVEVCR</sequence>
<dbReference type="AlphaFoldDB" id="A0A401X8P1"/>
<organism evidence="1 2">
    <name type="scientific">Acetobacter pasteurianus NBRC 3278</name>
    <dbReference type="NCBI Taxonomy" id="1226660"/>
    <lineage>
        <taxon>Bacteria</taxon>
        <taxon>Pseudomonadati</taxon>
        <taxon>Pseudomonadota</taxon>
        <taxon>Alphaproteobacteria</taxon>
        <taxon>Acetobacterales</taxon>
        <taxon>Acetobacteraceae</taxon>
        <taxon>Acetobacter</taxon>
    </lineage>
</organism>
<reference evidence="1 2" key="1">
    <citation type="submission" date="2016-06" db="EMBL/GenBank/DDBJ databases">
        <title>Acetobacter pasteurianus NBRC 3278 whole genome sequencing project.</title>
        <authorList>
            <person name="Matsutani M."/>
            <person name="Shiwa Y."/>
            <person name="Okamoto-Kainuma A."/>
            <person name="Ishikawa M."/>
            <person name="Koizumi Y."/>
            <person name="Yoshikawa H."/>
            <person name="Yakushi T."/>
            <person name="Matsushita K."/>
        </authorList>
    </citation>
    <scope>NUCLEOTIDE SEQUENCE [LARGE SCALE GENOMIC DNA]</scope>
    <source>
        <strain evidence="1 2">NBRC 3278</strain>
    </source>
</reference>
<protein>
    <submittedName>
        <fullName evidence="1">Uncharacterized protein</fullName>
    </submittedName>
</protein>
<dbReference type="Proteomes" id="UP000287385">
    <property type="component" value="Unassembled WGS sequence"/>
</dbReference>